<dbReference type="AlphaFoldDB" id="A0A914R3I3"/>
<reference evidence="2" key="1">
    <citation type="submission" date="2022-11" db="UniProtKB">
        <authorList>
            <consortium name="WormBaseParasite"/>
        </authorList>
    </citation>
    <scope>IDENTIFICATION</scope>
</reference>
<accession>A0A914R3I3</accession>
<evidence type="ECO:0000313" key="1">
    <source>
        <dbReference type="Proteomes" id="UP000887578"/>
    </source>
</evidence>
<keyword evidence="1" id="KW-1185">Reference proteome</keyword>
<evidence type="ECO:0000313" key="2">
    <source>
        <dbReference type="WBParaSite" id="PDA_v2.g60.t1"/>
    </source>
</evidence>
<proteinExistence type="predicted"/>
<protein>
    <submittedName>
        <fullName evidence="2">Uncharacterized protein</fullName>
    </submittedName>
</protein>
<name>A0A914R3I3_9BILA</name>
<dbReference type="WBParaSite" id="PDA_v2.g60.t1">
    <property type="protein sequence ID" value="PDA_v2.g60.t1"/>
    <property type="gene ID" value="PDA_v2.g60"/>
</dbReference>
<organism evidence="1 2">
    <name type="scientific">Panagrolaimus davidi</name>
    <dbReference type="NCBI Taxonomy" id="227884"/>
    <lineage>
        <taxon>Eukaryota</taxon>
        <taxon>Metazoa</taxon>
        <taxon>Ecdysozoa</taxon>
        <taxon>Nematoda</taxon>
        <taxon>Chromadorea</taxon>
        <taxon>Rhabditida</taxon>
        <taxon>Tylenchina</taxon>
        <taxon>Panagrolaimomorpha</taxon>
        <taxon>Panagrolaimoidea</taxon>
        <taxon>Panagrolaimidae</taxon>
        <taxon>Panagrolaimus</taxon>
    </lineage>
</organism>
<sequence length="153" mass="18675">MLCSKLFFEQCSPSYKIELQKLDEALDFDDDSKKQKILEEFSTKYLMPKEYWKLLSELALNKTDENELIKAQNLFTPKAIYQFYFDRKNGMFLKNEMCYRKLLKFRGKNASSRLRHVYEFVEKDITFPHCYIKRRYRQYEECACKFFVNKIQV</sequence>
<dbReference type="Proteomes" id="UP000887578">
    <property type="component" value="Unplaced"/>
</dbReference>